<dbReference type="SUPFAM" id="SSF53335">
    <property type="entry name" value="S-adenosyl-L-methionine-dependent methyltransferases"/>
    <property type="match status" value="1"/>
</dbReference>
<keyword evidence="6" id="KW-1185">Reference proteome</keyword>
<evidence type="ECO:0000313" key="5">
    <source>
        <dbReference type="EMBL" id="NIA71860.1"/>
    </source>
</evidence>
<keyword evidence="1 5" id="KW-0489">Methyltransferase</keyword>
<dbReference type="InterPro" id="IPR029063">
    <property type="entry name" value="SAM-dependent_MTases_sf"/>
</dbReference>
<gene>
    <name evidence="5" type="ORF">HBA54_25000</name>
</gene>
<dbReference type="Pfam" id="PF08241">
    <property type="entry name" value="Methyltransf_11"/>
    <property type="match status" value="1"/>
</dbReference>
<dbReference type="GO" id="GO:0032259">
    <property type="term" value="P:methylation"/>
    <property type="evidence" value="ECO:0007669"/>
    <property type="project" value="UniProtKB-KW"/>
</dbReference>
<dbReference type="RefSeq" id="WP_167230230.1">
    <property type="nucleotide sequence ID" value="NZ_JAAQPH010000027.1"/>
</dbReference>
<dbReference type="GO" id="GO:0008757">
    <property type="term" value="F:S-adenosylmethionine-dependent methyltransferase activity"/>
    <property type="evidence" value="ECO:0007669"/>
    <property type="project" value="InterPro"/>
</dbReference>
<dbReference type="PANTHER" id="PTHR13090:SF1">
    <property type="entry name" value="ARGININE-HYDROXYLASE NDUFAF5, MITOCHONDRIAL"/>
    <property type="match status" value="1"/>
</dbReference>
<name>A0A967F2T4_9PROT</name>
<evidence type="ECO:0000256" key="2">
    <source>
        <dbReference type="ARBA" id="ARBA00022679"/>
    </source>
</evidence>
<dbReference type="InterPro" id="IPR013216">
    <property type="entry name" value="Methyltransf_11"/>
</dbReference>
<evidence type="ECO:0000256" key="3">
    <source>
        <dbReference type="SAM" id="MobiDB-lite"/>
    </source>
</evidence>
<feature type="domain" description="Methyltransferase type 11" evidence="4">
    <location>
        <begin position="53"/>
        <end position="147"/>
    </location>
</feature>
<feature type="region of interest" description="Disordered" evidence="3">
    <location>
        <begin position="278"/>
        <end position="331"/>
    </location>
</feature>
<dbReference type="AlphaFoldDB" id="A0A967F2T4"/>
<dbReference type="Gene3D" id="3.40.50.150">
    <property type="entry name" value="Vaccinia Virus protein VP39"/>
    <property type="match status" value="1"/>
</dbReference>
<dbReference type="PANTHER" id="PTHR13090">
    <property type="entry name" value="ARGININE-HYDROXYLASE NDUFAF5, MITOCHONDRIAL"/>
    <property type="match status" value="1"/>
</dbReference>
<sequence>MTESPEVFDRQSLRLHRDRAAEGIAQHDFLFREVGERLLERLDDIRRVFPRALDLGCHNGIVAEILSQRRVQGGAVGDLIQADLSPAMARLAAAKGHAALAADEEALPFAAGSLDLVLSVLSLHWVNDLPGCLLQIGQALKHDGLLLAAMIGGNSLPELRAALMQAEIEMEGGASPRVSPFADLRDMGALLQRAGFALPVADVDSITVTYPSALALMQDLRGMGETNADRNRRRAVTRRDTLLRAAALYGERHGDAEGRIPASFEIIYLTGWRPHTSQPKALRPGSAAARLAEALDSQELTAGDAADPRKAGSGMKNPGTAGSHQQKNTKT</sequence>
<organism evidence="5 6">
    <name type="scientific">Pelagibius litoralis</name>
    <dbReference type="NCBI Taxonomy" id="374515"/>
    <lineage>
        <taxon>Bacteria</taxon>
        <taxon>Pseudomonadati</taxon>
        <taxon>Pseudomonadota</taxon>
        <taxon>Alphaproteobacteria</taxon>
        <taxon>Rhodospirillales</taxon>
        <taxon>Rhodovibrionaceae</taxon>
        <taxon>Pelagibius</taxon>
    </lineage>
</organism>
<proteinExistence type="predicted"/>
<accession>A0A967F2T4</accession>
<keyword evidence="2" id="KW-0808">Transferase</keyword>
<feature type="compositionally biased region" description="Polar residues" evidence="3">
    <location>
        <begin position="320"/>
        <end position="331"/>
    </location>
</feature>
<dbReference type="Proteomes" id="UP000761264">
    <property type="component" value="Unassembled WGS sequence"/>
</dbReference>
<protein>
    <submittedName>
        <fullName evidence="5">Methyltransferase domain-containing protein</fullName>
    </submittedName>
</protein>
<reference evidence="5" key="1">
    <citation type="submission" date="2020-03" db="EMBL/GenBank/DDBJ databases">
        <title>Genome of Pelagibius litoralis DSM 21314T.</title>
        <authorList>
            <person name="Wang G."/>
        </authorList>
    </citation>
    <scope>NUCLEOTIDE SEQUENCE</scope>
    <source>
        <strain evidence="5">DSM 21314</strain>
    </source>
</reference>
<dbReference type="InterPro" id="IPR050602">
    <property type="entry name" value="Malonyl-ACP_OMT"/>
</dbReference>
<evidence type="ECO:0000256" key="1">
    <source>
        <dbReference type="ARBA" id="ARBA00022603"/>
    </source>
</evidence>
<evidence type="ECO:0000313" key="6">
    <source>
        <dbReference type="Proteomes" id="UP000761264"/>
    </source>
</evidence>
<comment type="caution">
    <text evidence="5">The sequence shown here is derived from an EMBL/GenBank/DDBJ whole genome shotgun (WGS) entry which is preliminary data.</text>
</comment>
<evidence type="ECO:0000259" key="4">
    <source>
        <dbReference type="Pfam" id="PF08241"/>
    </source>
</evidence>
<dbReference type="EMBL" id="JAAQPH010000027">
    <property type="protein sequence ID" value="NIA71860.1"/>
    <property type="molecule type" value="Genomic_DNA"/>
</dbReference>